<dbReference type="EMBL" id="FWXI01000020">
    <property type="protein sequence ID" value="SMD04438.1"/>
    <property type="molecule type" value="Genomic_DNA"/>
</dbReference>
<feature type="chain" id="PRO_5012303420" evidence="4">
    <location>
        <begin position="35"/>
        <end position="569"/>
    </location>
</feature>
<dbReference type="PANTHER" id="PTHR34597">
    <property type="entry name" value="SLR1661 PROTEIN"/>
    <property type="match status" value="1"/>
</dbReference>
<keyword evidence="2" id="KW-0812">Transmembrane</keyword>
<evidence type="ECO:0000259" key="6">
    <source>
        <dbReference type="Pfam" id="PF08479"/>
    </source>
</evidence>
<protein>
    <submittedName>
        <fullName evidence="7">Hemolysin activation/secretion protein</fullName>
    </submittedName>
</protein>
<reference evidence="7 8" key="1">
    <citation type="submission" date="2017-04" db="EMBL/GenBank/DDBJ databases">
        <authorList>
            <person name="Afonso C.L."/>
            <person name="Miller P.J."/>
            <person name="Scott M.A."/>
            <person name="Spackman E."/>
            <person name="Goraichik I."/>
            <person name="Dimitrov K.M."/>
            <person name="Suarez D.L."/>
            <person name="Swayne D.E."/>
        </authorList>
    </citation>
    <scope>NUCLEOTIDE SEQUENCE [LARGE SCALE GENOMIC DNA]</scope>
    <source>
        <strain evidence="7 8">DSM 5090</strain>
    </source>
</reference>
<dbReference type="PANTHER" id="PTHR34597:SF1">
    <property type="entry name" value="HEME_HEMOPEXIN TRANSPORTER PROTEIN HUXB"/>
    <property type="match status" value="1"/>
</dbReference>
<organism evidence="7 8">
    <name type="scientific">Sporomusa malonica</name>
    <dbReference type="NCBI Taxonomy" id="112901"/>
    <lineage>
        <taxon>Bacteria</taxon>
        <taxon>Bacillati</taxon>
        <taxon>Bacillota</taxon>
        <taxon>Negativicutes</taxon>
        <taxon>Selenomonadales</taxon>
        <taxon>Sporomusaceae</taxon>
        <taxon>Sporomusa</taxon>
    </lineage>
</organism>
<proteinExistence type="predicted"/>
<evidence type="ECO:0000256" key="4">
    <source>
        <dbReference type="SAM" id="SignalP"/>
    </source>
</evidence>
<dbReference type="RefSeq" id="WP_371360909.1">
    <property type="nucleotide sequence ID" value="NZ_CP155572.1"/>
</dbReference>
<gene>
    <name evidence="7" type="ORF">SAMN04488500_12052</name>
</gene>
<dbReference type="InterPro" id="IPR005565">
    <property type="entry name" value="Hemolysn_activator_HlyB_C"/>
</dbReference>
<dbReference type="InterPro" id="IPR013686">
    <property type="entry name" value="Polypept-transport_assoc_ShlB"/>
</dbReference>
<evidence type="ECO:0000256" key="1">
    <source>
        <dbReference type="ARBA" id="ARBA00022452"/>
    </source>
</evidence>
<evidence type="ECO:0000256" key="3">
    <source>
        <dbReference type="ARBA" id="ARBA00023237"/>
    </source>
</evidence>
<feature type="domain" description="Polypeptide-transport-associated ShlB-type" evidence="6">
    <location>
        <begin position="79"/>
        <end position="154"/>
    </location>
</feature>
<dbReference type="GO" id="GO:0008320">
    <property type="term" value="F:protein transmembrane transporter activity"/>
    <property type="evidence" value="ECO:0007669"/>
    <property type="project" value="TreeGrafter"/>
</dbReference>
<dbReference type="Gene3D" id="2.40.160.50">
    <property type="entry name" value="membrane protein fhac: a member of the omp85/tpsb transporter family"/>
    <property type="match status" value="1"/>
</dbReference>
<dbReference type="GO" id="GO:0098046">
    <property type="term" value="C:type V protein secretion system complex"/>
    <property type="evidence" value="ECO:0007669"/>
    <property type="project" value="TreeGrafter"/>
</dbReference>
<evidence type="ECO:0000259" key="5">
    <source>
        <dbReference type="Pfam" id="PF03865"/>
    </source>
</evidence>
<dbReference type="Pfam" id="PF08479">
    <property type="entry name" value="POTRA_2"/>
    <property type="match status" value="1"/>
</dbReference>
<evidence type="ECO:0000313" key="8">
    <source>
        <dbReference type="Proteomes" id="UP000192738"/>
    </source>
</evidence>
<evidence type="ECO:0000313" key="7">
    <source>
        <dbReference type="EMBL" id="SMD04438.1"/>
    </source>
</evidence>
<accession>A0A1W2E5W2</accession>
<evidence type="ECO:0000256" key="2">
    <source>
        <dbReference type="ARBA" id="ARBA00022692"/>
    </source>
</evidence>
<feature type="signal peptide" evidence="4">
    <location>
        <begin position="1"/>
        <end position="34"/>
    </location>
</feature>
<keyword evidence="1" id="KW-1134">Transmembrane beta strand</keyword>
<name>A0A1W2E5W2_9FIRM</name>
<sequence length="569" mass="62015">MDNRRQRKNNRPINHCLTAGLVLFMATAPLTALALEGPDAGKTLEGLKKPGLAQPQKDYKDIVIQQPPLSDKADNTTRFPIDKFRLTGEIPIPESQLQALLQDSLNQELTLADLNTLAAKISTYLHNQGYIVAAAYIPAQTIQNGIVELNIIPGKYGKIIVEDNNVLASTQAKSLIASLKPGNIIRKPDLERALLLLNDLAGVQIKAVLSPGIQSGTSDLTIEINASRETNGVIYFDNYGNKFTGTNRLGVAVNLNNPFHQGDTLAFSGITTGSGLNNYGLSYQLPLGGGWNWGVSYAHTRYALGKDFDSLDASGTADTTGIYISYPFLRSYNANISGRIGYDHKKLVDDIGASDTHTPKQTNALSIGLTGNWQEKGTAYTAYDLTYTSGQLGFDNSVDSDNDALTAQSQGSYHKTVLKLNRRQYLSNRLSLGLFFTGQYAGKNLDSSEKLSLGGANGVRAYPQGEACGDQGYQFTGEFDWQLPLKNSKDNLALALFYDQGSITTNKNLWNGVTGDNHRTLSGLGMGIILNRAEEYSLRMDYAWKLSSAAATSDTDKNGRFWLQALKYF</sequence>
<keyword evidence="3" id="KW-0998">Cell outer membrane</keyword>
<dbReference type="AlphaFoldDB" id="A0A1W2E5W2"/>
<dbReference type="Gene3D" id="3.10.20.310">
    <property type="entry name" value="membrane protein fhac"/>
    <property type="match status" value="1"/>
</dbReference>
<dbReference type="Pfam" id="PF03865">
    <property type="entry name" value="ShlB"/>
    <property type="match status" value="1"/>
</dbReference>
<dbReference type="Proteomes" id="UP000192738">
    <property type="component" value="Unassembled WGS sequence"/>
</dbReference>
<dbReference type="STRING" id="112901.SAMN04488500_12052"/>
<keyword evidence="8" id="KW-1185">Reference proteome</keyword>
<dbReference type="InterPro" id="IPR051544">
    <property type="entry name" value="TPS_OM_transporter"/>
</dbReference>
<feature type="domain" description="Haemolysin activator HlyB C-terminal" evidence="5">
    <location>
        <begin position="216"/>
        <end position="527"/>
    </location>
</feature>
<dbReference type="GO" id="GO:0046819">
    <property type="term" value="P:protein secretion by the type V secretion system"/>
    <property type="evidence" value="ECO:0007669"/>
    <property type="project" value="TreeGrafter"/>
</dbReference>
<keyword evidence="4" id="KW-0732">Signal</keyword>
<keyword evidence="1" id="KW-0472">Membrane</keyword>